<comment type="similarity">
    <text evidence="2">Belongs to the cytochrome ubiquinol oxidase subunit 2 family.</text>
</comment>
<dbReference type="GO" id="GO:0005886">
    <property type="term" value="C:plasma membrane"/>
    <property type="evidence" value="ECO:0007669"/>
    <property type="project" value="UniProtKB-SubCell"/>
</dbReference>
<evidence type="ECO:0000256" key="1">
    <source>
        <dbReference type="ARBA" id="ARBA00004651"/>
    </source>
</evidence>
<keyword evidence="6 12" id="KW-0812">Transmembrane</keyword>
<keyword evidence="11 12" id="KW-0472">Membrane</keyword>
<reference evidence="13 14" key="1">
    <citation type="submission" date="2020-03" db="EMBL/GenBank/DDBJ databases">
        <title>Genomic Encyclopedia of Type Strains, Phase IV (KMG-IV): sequencing the most valuable type-strain genomes for metagenomic binning, comparative biology and taxonomic classification.</title>
        <authorList>
            <person name="Goeker M."/>
        </authorList>
    </citation>
    <scope>NUCLEOTIDE SEQUENCE [LARGE SCALE GENOMIC DNA]</scope>
    <source>
        <strain evidence="13 14">DSM 19867</strain>
    </source>
</reference>
<accession>A0A846N0P0</accession>
<feature type="transmembrane region" description="Helical" evidence="12">
    <location>
        <begin position="287"/>
        <end position="312"/>
    </location>
</feature>
<comment type="caution">
    <text evidence="13">The sequence shown here is derived from an EMBL/GenBank/DDBJ whole genome shotgun (WGS) entry which is preliminary data.</text>
</comment>
<dbReference type="PIRSF" id="PIRSF000267">
    <property type="entry name" value="Cyt_oxidse_sub2"/>
    <property type="match status" value="1"/>
</dbReference>
<dbReference type="GO" id="GO:0016682">
    <property type="term" value="F:oxidoreductase activity, acting on diphenols and related substances as donors, oxygen as acceptor"/>
    <property type="evidence" value="ECO:0007669"/>
    <property type="project" value="TreeGrafter"/>
</dbReference>
<dbReference type="Pfam" id="PF02322">
    <property type="entry name" value="Cyt_bd_oxida_II"/>
    <property type="match status" value="1"/>
</dbReference>
<evidence type="ECO:0000256" key="9">
    <source>
        <dbReference type="ARBA" id="ARBA00022989"/>
    </source>
</evidence>
<protein>
    <submittedName>
        <fullName evidence="13">Cytochrome d ubiquinol oxidase subunit II</fullName>
        <ecNumber evidence="13">1.10.3.-</ecNumber>
    </submittedName>
</protein>
<feature type="transmembrane region" description="Helical" evidence="12">
    <location>
        <begin position="117"/>
        <end position="138"/>
    </location>
</feature>
<dbReference type="NCBIfam" id="TIGR00203">
    <property type="entry name" value="cydB"/>
    <property type="match status" value="1"/>
</dbReference>
<dbReference type="GO" id="GO:0070069">
    <property type="term" value="C:cytochrome complex"/>
    <property type="evidence" value="ECO:0007669"/>
    <property type="project" value="TreeGrafter"/>
</dbReference>
<dbReference type="GO" id="GO:0019646">
    <property type="term" value="P:aerobic electron transport chain"/>
    <property type="evidence" value="ECO:0007669"/>
    <property type="project" value="TreeGrafter"/>
</dbReference>
<evidence type="ECO:0000256" key="5">
    <source>
        <dbReference type="ARBA" id="ARBA00022617"/>
    </source>
</evidence>
<evidence type="ECO:0000256" key="4">
    <source>
        <dbReference type="ARBA" id="ARBA00022475"/>
    </source>
</evidence>
<evidence type="ECO:0000256" key="12">
    <source>
        <dbReference type="SAM" id="Phobius"/>
    </source>
</evidence>
<keyword evidence="7" id="KW-0479">Metal-binding</keyword>
<evidence type="ECO:0000256" key="10">
    <source>
        <dbReference type="ARBA" id="ARBA00023004"/>
    </source>
</evidence>
<keyword evidence="10" id="KW-0408">Iron</keyword>
<dbReference type="EC" id="1.10.3.-" evidence="13"/>
<dbReference type="EMBL" id="JAASRM010000001">
    <property type="protein sequence ID" value="NIK88911.1"/>
    <property type="molecule type" value="Genomic_DNA"/>
</dbReference>
<comment type="subcellular location">
    <subcellularLocation>
        <location evidence="1">Cell membrane</location>
        <topology evidence="1">Multi-pass membrane protein</topology>
    </subcellularLocation>
</comment>
<dbReference type="PANTHER" id="PTHR43141:SF5">
    <property type="entry name" value="CYTOCHROME BD-I UBIQUINOL OXIDASE SUBUNIT 2"/>
    <property type="match status" value="1"/>
</dbReference>
<feature type="transmembrane region" description="Helical" evidence="12">
    <location>
        <begin position="12"/>
        <end position="39"/>
    </location>
</feature>
<dbReference type="Proteomes" id="UP000570514">
    <property type="component" value="Unassembled WGS sequence"/>
</dbReference>
<evidence type="ECO:0000313" key="13">
    <source>
        <dbReference type="EMBL" id="NIK88911.1"/>
    </source>
</evidence>
<sequence>MDYEILRLIWWALLGILLIGFAVMDGFDFGTGILLPFVAKTDIERRVVINSVGPTWEGNQVWLILGGGAIFAAWPPLYAAAFSGFYLAMFLLLCALILRPVGFKFRSKFKGQGMRTFWDWALFVGGLVPALIFGVAFGNLFVGVPYGFDSDLRFHEEITLFSLLNPFALLAGLISVAFHVLHGATWVSLKAAGEPGARARAVIPWAALVFAVLFAVAGYWVLHLDGYKITSVVDPNGPSNPTLKTVAHVAGGWWSNYGTYPLIWVAPALAYLGALLAVLLRKGAPLAAWVASALVPVGTIATAGLSLFPFFLPSSSHPDQSLTVWDASSSKMTLGIMLFCVVVFLPMILAYTGWVYKVMRGQVKAENILSDSHGNY</sequence>
<evidence type="ECO:0000313" key="14">
    <source>
        <dbReference type="Proteomes" id="UP000570514"/>
    </source>
</evidence>
<evidence type="ECO:0000256" key="3">
    <source>
        <dbReference type="ARBA" id="ARBA00022448"/>
    </source>
</evidence>
<keyword evidence="14" id="KW-1185">Reference proteome</keyword>
<keyword evidence="3" id="KW-0813">Transport</keyword>
<feature type="transmembrane region" description="Helical" evidence="12">
    <location>
        <begin position="85"/>
        <end position="105"/>
    </location>
</feature>
<feature type="transmembrane region" description="Helical" evidence="12">
    <location>
        <begin position="158"/>
        <end position="181"/>
    </location>
</feature>
<dbReference type="PANTHER" id="PTHR43141">
    <property type="entry name" value="CYTOCHROME BD2 SUBUNIT II"/>
    <property type="match status" value="1"/>
</dbReference>
<proteinExistence type="inferred from homology"/>
<dbReference type="GO" id="GO:0009055">
    <property type="term" value="F:electron transfer activity"/>
    <property type="evidence" value="ECO:0007669"/>
    <property type="project" value="TreeGrafter"/>
</dbReference>
<feature type="transmembrane region" description="Helical" evidence="12">
    <location>
        <begin position="202"/>
        <end position="222"/>
    </location>
</feature>
<feature type="transmembrane region" description="Helical" evidence="12">
    <location>
        <begin position="262"/>
        <end position="280"/>
    </location>
</feature>
<keyword evidence="8" id="KW-0249">Electron transport</keyword>
<gene>
    <name evidence="13" type="ORF">FHS83_002229</name>
</gene>
<evidence type="ECO:0000256" key="2">
    <source>
        <dbReference type="ARBA" id="ARBA00007543"/>
    </source>
</evidence>
<evidence type="ECO:0000256" key="11">
    <source>
        <dbReference type="ARBA" id="ARBA00023136"/>
    </source>
</evidence>
<keyword evidence="13" id="KW-0560">Oxidoreductase</keyword>
<evidence type="ECO:0000256" key="6">
    <source>
        <dbReference type="ARBA" id="ARBA00022692"/>
    </source>
</evidence>
<keyword evidence="5" id="KW-0349">Heme</keyword>
<feature type="transmembrane region" description="Helical" evidence="12">
    <location>
        <begin position="332"/>
        <end position="356"/>
    </location>
</feature>
<keyword evidence="4" id="KW-1003">Cell membrane</keyword>
<organism evidence="13 14">
    <name type="scientific">Rhizomicrobium palustre</name>
    <dbReference type="NCBI Taxonomy" id="189966"/>
    <lineage>
        <taxon>Bacteria</taxon>
        <taxon>Pseudomonadati</taxon>
        <taxon>Pseudomonadota</taxon>
        <taxon>Alphaproteobacteria</taxon>
        <taxon>Micropepsales</taxon>
        <taxon>Micropepsaceae</taxon>
        <taxon>Rhizomicrobium</taxon>
    </lineage>
</organism>
<dbReference type="RefSeq" id="WP_167083044.1">
    <property type="nucleotide sequence ID" value="NZ_BAAADC010000001.1"/>
</dbReference>
<name>A0A846N0P0_9PROT</name>
<evidence type="ECO:0000256" key="8">
    <source>
        <dbReference type="ARBA" id="ARBA00022982"/>
    </source>
</evidence>
<evidence type="ECO:0000256" key="7">
    <source>
        <dbReference type="ARBA" id="ARBA00022723"/>
    </source>
</evidence>
<dbReference type="AlphaFoldDB" id="A0A846N0P0"/>
<dbReference type="GO" id="GO:0046872">
    <property type="term" value="F:metal ion binding"/>
    <property type="evidence" value="ECO:0007669"/>
    <property type="project" value="UniProtKB-KW"/>
</dbReference>
<dbReference type="InterPro" id="IPR003317">
    <property type="entry name" value="Cyt-d_oxidase_su2"/>
</dbReference>
<keyword evidence="9 12" id="KW-1133">Transmembrane helix</keyword>